<dbReference type="InterPro" id="IPR008915">
    <property type="entry name" value="Peptidase_M50"/>
</dbReference>
<evidence type="ECO:0000256" key="14">
    <source>
        <dbReference type="PIRNR" id="PIRNR006404"/>
    </source>
</evidence>
<dbReference type="EMBL" id="JAXAVU010000002">
    <property type="protein sequence ID" value="MDX8141444.1"/>
    <property type="molecule type" value="Genomic_DNA"/>
</dbReference>
<evidence type="ECO:0000256" key="7">
    <source>
        <dbReference type="ARBA" id="ARBA00022737"/>
    </source>
</evidence>
<evidence type="ECO:0000256" key="13">
    <source>
        <dbReference type="ARBA" id="ARBA00023136"/>
    </source>
</evidence>
<protein>
    <recommendedName>
        <fullName evidence="14">Zinc metalloprotease</fullName>
    </recommendedName>
</protein>
<accession>A0ABU4UPU4</accession>
<dbReference type="InterPro" id="IPR046342">
    <property type="entry name" value="CBS_dom_sf"/>
</dbReference>
<keyword evidence="11 14" id="KW-0482">Metalloprotease</keyword>
<dbReference type="PIRSF" id="PIRSF006404">
    <property type="entry name" value="UCP006404_Pept_M50_CBS"/>
    <property type="match status" value="1"/>
</dbReference>
<feature type="transmembrane region" description="Helical" evidence="14">
    <location>
        <begin position="50"/>
        <end position="70"/>
    </location>
</feature>
<evidence type="ECO:0000256" key="9">
    <source>
        <dbReference type="ARBA" id="ARBA00022833"/>
    </source>
</evidence>
<dbReference type="GO" id="GO:0006508">
    <property type="term" value="P:proteolysis"/>
    <property type="evidence" value="ECO:0007669"/>
    <property type="project" value="UniProtKB-KW"/>
</dbReference>
<keyword evidence="6 14" id="KW-0479">Metal-binding</keyword>
<evidence type="ECO:0000256" key="5">
    <source>
        <dbReference type="ARBA" id="ARBA00022692"/>
    </source>
</evidence>
<dbReference type="Pfam" id="PF00571">
    <property type="entry name" value="CBS"/>
    <property type="match status" value="1"/>
</dbReference>
<feature type="domain" description="Peptidase M50" evidence="16">
    <location>
        <begin position="59"/>
        <end position="131"/>
    </location>
</feature>
<dbReference type="SUPFAM" id="SSF54631">
    <property type="entry name" value="CBS-domain pair"/>
    <property type="match status" value="1"/>
</dbReference>
<sequence length="383" mass="39539">MNTGLASIPLGRVRGVGVGAHWSTVVAVLVIAQVVVVSVLPQAAPGHSAVVNWIVGVLAALIFMLSLLAHELAHALVAQRLGVGVERIDLWLLGGVSRLSSSPRSPRAEFLIAVAGPAASAGLAVVAGATGAALAAWDAPALVVSPVLWLAITNGVLAAFNSVPAAPLDGGRLLAAAVWWRTGDEHRGTKVAAVAGRAFGVALAAFGLTQVLAGAVSGLWLMLLGAYLVVSSTTEQSANEVRHRLGSVLARDVMTPDPPIAPGWWTVRTFLHSLTSGPHRQVFPVVSFDGAVAGVISLAELVRVRDPLTTRVSDVCRALAGVPVASPDEPLLDVLARTSPGQGRDVVLVLRERHLAGVIGPDDVAWALELAWGVPISRHEVTA</sequence>
<dbReference type="PANTHER" id="PTHR39188:SF3">
    <property type="entry name" value="STAGE IV SPORULATION PROTEIN FB"/>
    <property type="match status" value="1"/>
</dbReference>
<keyword evidence="9 14" id="KW-0862">Zinc</keyword>
<keyword evidence="12" id="KW-0129">CBS domain</keyword>
<name>A0ABU4UPU4_9PSEU</name>
<gene>
    <name evidence="17" type="ORF">SK854_04920</name>
</gene>
<comment type="subcellular location">
    <subcellularLocation>
        <location evidence="1 14">Cell membrane</location>
        <topology evidence="1 14">Multi-pass membrane protein</topology>
    </subcellularLocation>
</comment>
<dbReference type="InterPro" id="IPR000644">
    <property type="entry name" value="CBS_dom"/>
</dbReference>
<comment type="caution">
    <text evidence="17">The sequence shown here is derived from an EMBL/GenBank/DDBJ whole genome shotgun (WGS) entry which is preliminary data.</text>
</comment>
<feature type="domain" description="CBS" evidence="15">
    <location>
        <begin position="250"/>
        <end position="304"/>
    </location>
</feature>
<dbReference type="Gene3D" id="3.10.580.10">
    <property type="entry name" value="CBS-domain"/>
    <property type="match status" value="1"/>
</dbReference>
<feature type="domain" description="Peptidase M50" evidence="16">
    <location>
        <begin position="143"/>
        <end position="202"/>
    </location>
</feature>
<keyword evidence="4 14" id="KW-0645">Protease</keyword>
<feature type="transmembrane region" description="Helical" evidence="14">
    <location>
        <begin position="143"/>
        <end position="163"/>
    </location>
</feature>
<reference evidence="17 18" key="2">
    <citation type="submission" date="2023-11" db="EMBL/GenBank/DDBJ databases">
        <authorList>
            <person name="Lara A.C."/>
            <person name="Chronakova A."/>
        </authorList>
    </citation>
    <scope>NUCLEOTIDE SEQUENCE [LARGE SCALE GENOMIC DNA]</scope>
    <source>
        <strain evidence="17 18">BCCO 10_0061</strain>
    </source>
</reference>
<dbReference type="GO" id="GO:0008233">
    <property type="term" value="F:peptidase activity"/>
    <property type="evidence" value="ECO:0007669"/>
    <property type="project" value="UniProtKB-KW"/>
</dbReference>
<evidence type="ECO:0000256" key="2">
    <source>
        <dbReference type="ARBA" id="ARBA00007931"/>
    </source>
</evidence>
<evidence type="ECO:0000256" key="4">
    <source>
        <dbReference type="ARBA" id="ARBA00022670"/>
    </source>
</evidence>
<feature type="transmembrane region" description="Helical" evidence="14">
    <location>
        <begin position="20"/>
        <end position="44"/>
    </location>
</feature>
<dbReference type="Pfam" id="PF02163">
    <property type="entry name" value="Peptidase_M50"/>
    <property type="match status" value="2"/>
</dbReference>
<dbReference type="PANTHER" id="PTHR39188">
    <property type="entry name" value="MEMBRANE-ASSOCIATED ZINC METALLOPROTEASE M50B"/>
    <property type="match status" value="1"/>
</dbReference>
<evidence type="ECO:0000256" key="11">
    <source>
        <dbReference type="ARBA" id="ARBA00023049"/>
    </source>
</evidence>
<reference evidence="17 18" key="1">
    <citation type="submission" date="2023-11" db="EMBL/GenBank/DDBJ databases">
        <title>Lentzea sokolovensis, sp. nov., Lentzea kristufkii, sp. nov., and Lentzea miocenensis, sp. nov., rare actinobacteria from Sokolov Coal Basin, Miocene lacustrine sediment, Czech Republic.</title>
        <authorList>
            <person name="Lara A."/>
            <person name="Kotroba L."/>
            <person name="Nouioui I."/>
            <person name="Neumann-Schaal M."/>
            <person name="Mast Y."/>
            <person name="Chronakova A."/>
        </authorList>
    </citation>
    <scope>NUCLEOTIDE SEQUENCE [LARGE SCALE GENOMIC DNA]</scope>
    <source>
        <strain evidence="17 18">BCCO 10_0061</strain>
    </source>
</reference>
<evidence type="ECO:0000313" key="17">
    <source>
        <dbReference type="EMBL" id="MDX8141444.1"/>
    </source>
</evidence>
<feature type="transmembrane region" description="Helical" evidence="14">
    <location>
        <begin position="110"/>
        <end position="137"/>
    </location>
</feature>
<keyword evidence="8 14" id="KW-0378">Hydrolase</keyword>
<evidence type="ECO:0000256" key="12">
    <source>
        <dbReference type="ARBA" id="ARBA00023122"/>
    </source>
</evidence>
<evidence type="ECO:0000313" key="18">
    <source>
        <dbReference type="Proteomes" id="UP001285352"/>
    </source>
</evidence>
<keyword evidence="18" id="KW-1185">Reference proteome</keyword>
<keyword evidence="7" id="KW-0677">Repeat</keyword>
<keyword evidence="3 14" id="KW-1003">Cell membrane</keyword>
<keyword evidence="13 14" id="KW-0472">Membrane</keyword>
<comment type="cofactor">
    <cofactor evidence="14">
        <name>Zn(2+)</name>
        <dbReference type="ChEBI" id="CHEBI:29105"/>
    </cofactor>
    <text evidence="14">Binds 1 zinc ion per subunit.</text>
</comment>
<comment type="similarity">
    <text evidence="2 14">Belongs to the peptidase M50B family.</text>
</comment>
<evidence type="ECO:0000256" key="3">
    <source>
        <dbReference type="ARBA" id="ARBA00022475"/>
    </source>
</evidence>
<evidence type="ECO:0000259" key="15">
    <source>
        <dbReference type="Pfam" id="PF00571"/>
    </source>
</evidence>
<evidence type="ECO:0000256" key="1">
    <source>
        <dbReference type="ARBA" id="ARBA00004651"/>
    </source>
</evidence>
<dbReference type="RefSeq" id="WP_319973771.1">
    <property type="nucleotide sequence ID" value="NZ_JAXAVU010000002.1"/>
</dbReference>
<dbReference type="InterPro" id="IPR016483">
    <property type="entry name" value="UCP006404_Pept_M50_CBS"/>
</dbReference>
<evidence type="ECO:0000256" key="6">
    <source>
        <dbReference type="ARBA" id="ARBA00022723"/>
    </source>
</evidence>
<feature type="transmembrane region" description="Helical" evidence="14">
    <location>
        <begin position="199"/>
        <end position="230"/>
    </location>
</feature>
<proteinExistence type="inferred from homology"/>
<evidence type="ECO:0000256" key="10">
    <source>
        <dbReference type="ARBA" id="ARBA00022989"/>
    </source>
</evidence>
<keyword evidence="10 14" id="KW-1133">Transmembrane helix</keyword>
<evidence type="ECO:0000259" key="16">
    <source>
        <dbReference type="Pfam" id="PF02163"/>
    </source>
</evidence>
<organism evidence="17 18">
    <name type="scientific">Lentzea sokolovensis</name>
    <dbReference type="NCBI Taxonomy" id="3095429"/>
    <lineage>
        <taxon>Bacteria</taxon>
        <taxon>Bacillati</taxon>
        <taxon>Actinomycetota</taxon>
        <taxon>Actinomycetes</taxon>
        <taxon>Pseudonocardiales</taxon>
        <taxon>Pseudonocardiaceae</taxon>
        <taxon>Lentzea</taxon>
    </lineage>
</organism>
<evidence type="ECO:0000256" key="8">
    <source>
        <dbReference type="ARBA" id="ARBA00022801"/>
    </source>
</evidence>
<dbReference type="Proteomes" id="UP001285352">
    <property type="component" value="Unassembled WGS sequence"/>
</dbReference>
<keyword evidence="5 14" id="KW-0812">Transmembrane</keyword>